<dbReference type="InterPro" id="IPR032808">
    <property type="entry name" value="DoxX"/>
</dbReference>
<evidence type="ECO:0000256" key="1">
    <source>
        <dbReference type="ARBA" id="ARBA00004141"/>
    </source>
</evidence>
<keyword evidence="2 5" id="KW-0812">Transmembrane</keyword>
<evidence type="ECO:0000256" key="2">
    <source>
        <dbReference type="ARBA" id="ARBA00022692"/>
    </source>
</evidence>
<keyword evidence="7" id="KW-1185">Reference proteome</keyword>
<dbReference type="EMBL" id="FQZK01000009">
    <property type="protein sequence ID" value="SHJ75014.1"/>
    <property type="molecule type" value="Genomic_DNA"/>
</dbReference>
<evidence type="ECO:0000313" key="7">
    <source>
        <dbReference type="Proteomes" id="UP000184452"/>
    </source>
</evidence>
<comment type="subcellular location">
    <subcellularLocation>
        <location evidence="1">Membrane</location>
        <topology evidence="1">Multi-pass membrane protein</topology>
    </subcellularLocation>
</comment>
<dbReference type="AlphaFoldDB" id="A0A1M6LV11"/>
<protein>
    <submittedName>
        <fullName evidence="6">Uncharacterized membrane protein</fullName>
    </submittedName>
</protein>
<dbReference type="Pfam" id="PF13564">
    <property type="entry name" value="DoxX_2"/>
    <property type="match status" value="1"/>
</dbReference>
<evidence type="ECO:0000256" key="5">
    <source>
        <dbReference type="SAM" id="Phobius"/>
    </source>
</evidence>
<evidence type="ECO:0000313" key="6">
    <source>
        <dbReference type="EMBL" id="SHJ75014.1"/>
    </source>
</evidence>
<reference evidence="6 7" key="1">
    <citation type="submission" date="2016-11" db="EMBL/GenBank/DDBJ databases">
        <authorList>
            <person name="Jaros S."/>
            <person name="Januszkiewicz K."/>
            <person name="Wedrychowicz H."/>
        </authorList>
    </citation>
    <scope>NUCLEOTIDE SEQUENCE [LARGE SCALE GENOMIC DNA]</scope>
    <source>
        <strain evidence="6 7">CGMCC 4.5723</strain>
    </source>
</reference>
<name>A0A1M6LV11_9ACTN</name>
<evidence type="ECO:0000256" key="3">
    <source>
        <dbReference type="ARBA" id="ARBA00022989"/>
    </source>
</evidence>
<gene>
    <name evidence="6" type="ORF">SAMN05421803_10970</name>
</gene>
<keyword evidence="3 5" id="KW-1133">Transmembrane helix</keyword>
<dbReference type="STRING" id="758803.SAMN05421803_10970"/>
<organism evidence="6 7">
    <name type="scientific">Nocardiopsis flavescens</name>
    <dbReference type="NCBI Taxonomy" id="758803"/>
    <lineage>
        <taxon>Bacteria</taxon>
        <taxon>Bacillati</taxon>
        <taxon>Actinomycetota</taxon>
        <taxon>Actinomycetes</taxon>
        <taxon>Streptosporangiales</taxon>
        <taxon>Nocardiopsidaceae</taxon>
        <taxon>Nocardiopsis</taxon>
    </lineage>
</organism>
<dbReference type="OrthoDB" id="129693at2"/>
<feature type="transmembrane region" description="Helical" evidence="5">
    <location>
        <begin position="92"/>
        <end position="109"/>
    </location>
</feature>
<dbReference type="GO" id="GO:0016020">
    <property type="term" value="C:membrane"/>
    <property type="evidence" value="ECO:0007669"/>
    <property type="project" value="UniProtKB-SubCell"/>
</dbReference>
<dbReference type="Proteomes" id="UP000184452">
    <property type="component" value="Unassembled WGS sequence"/>
</dbReference>
<feature type="transmembrane region" description="Helical" evidence="5">
    <location>
        <begin position="63"/>
        <end position="86"/>
    </location>
</feature>
<keyword evidence="4 5" id="KW-0472">Membrane</keyword>
<accession>A0A1M6LV11</accession>
<dbReference type="PANTHER" id="PTHR36974:SF1">
    <property type="entry name" value="DOXX FAMILY MEMBRANE PROTEIN"/>
    <property type="match status" value="1"/>
</dbReference>
<evidence type="ECO:0000256" key="4">
    <source>
        <dbReference type="ARBA" id="ARBA00023136"/>
    </source>
</evidence>
<proteinExistence type="predicted"/>
<feature type="transmembrane region" description="Helical" evidence="5">
    <location>
        <begin position="34"/>
        <end position="51"/>
    </location>
</feature>
<dbReference type="PANTHER" id="PTHR36974">
    <property type="entry name" value="MEMBRANE PROTEIN-RELATED"/>
    <property type="match status" value="1"/>
</dbReference>
<dbReference type="RefSeq" id="WP_073380142.1">
    <property type="nucleotide sequence ID" value="NZ_FQZK01000009.1"/>
</dbReference>
<sequence>MAPLIALVGGTALLWLLGLAGVEALDWQTSLRGGLALMFLLTGVVHFLPSWRRDFAAMVPPALPFPYLLVTVTGVLELAGAAALLFPPTAPFAAAGLALLLLAMFPANVSAARRGVPLRGAPATPLPWRTFEQAVFVAAAVLAAL</sequence>